<evidence type="ECO:0000256" key="2">
    <source>
        <dbReference type="PIRSR" id="PIRSR640198-1"/>
    </source>
</evidence>
<feature type="binding site" evidence="1">
    <location>
        <position position="50"/>
    </location>
    <ligand>
        <name>ATP</name>
        <dbReference type="ChEBI" id="CHEBI:30616"/>
    </ligand>
</feature>
<dbReference type="PIRSF" id="PIRSF038925">
    <property type="entry name" value="AMP-prot_trans"/>
    <property type="match status" value="1"/>
</dbReference>
<dbReference type="Pfam" id="PF21248">
    <property type="entry name" value="SoFic-like_C"/>
    <property type="match status" value="1"/>
</dbReference>
<proteinExistence type="predicted"/>
<dbReference type="GO" id="GO:0005524">
    <property type="term" value="F:ATP binding"/>
    <property type="evidence" value="ECO:0007669"/>
    <property type="project" value="UniProtKB-KW"/>
</dbReference>
<comment type="caution">
    <text evidence="5">The sequence shown here is derived from an EMBL/GenBank/DDBJ whole genome shotgun (WGS) entry which is preliminary data.</text>
</comment>
<dbReference type="RefSeq" id="WP_136838918.1">
    <property type="nucleotide sequence ID" value="NZ_SWBR01000001.1"/>
</dbReference>
<evidence type="ECO:0000313" key="6">
    <source>
        <dbReference type="Proteomes" id="UP000309488"/>
    </source>
</evidence>
<feature type="binding site" evidence="1">
    <location>
        <position position="228"/>
    </location>
    <ligand>
        <name>ATP</name>
        <dbReference type="ChEBI" id="CHEBI:30616"/>
    </ligand>
</feature>
<dbReference type="InterPro" id="IPR025758">
    <property type="entry name" value="Fic/DOC_N"/>
</dbReference>
<dbReference type="EMBL" id="SWBR01000001">
    <property type="protein sequence ID" value="TKC12794.1"/>
    <property type="molecule type" value="Genomic_DNA"/>
</dbReference>
<evidence type="ECO:0000256" key="3">
    <source>
        <dbReference type="PIRSR" id="PIRSR640198-2"/>
    </source>
</evidence>
<dbReference type="AlphaFoldDB" id="A0A4U1CV58"/>
<evidence type="ECO:0000313" key="5">
    <source>
        <dbReference type="EMBL" id="TKC12794.1"/>
    </source>
</evidence>
<feature type="binding site" evidence="3">
    <location>
        <begin position="228"/>
        <end position="229"/>
    </location>
    <ligand>
        <name>ATP</name>
        <dbReference type="ChEBI" id="CHEBI:30616"/>
    </ligand>
</feature>
<reference evidence="5 6" key="1">
    <citation type="submission" date="2019-04" db="EMBL/GenBank/DDBJ databases">
        <title>Pedobacter sp. RP-3-22 sp. nov., isolated from Arctic soil.</title>
        <authorList>
            <person name="Dahal R.H."/>
            <person name="Kim D.-U."/>
        </authorList>
    </citation>
    <scope>NUCLEOTIDE SEQUENCE [LARGE SCALE GENOMIC DNA]</scope>
    <source>
        <strain evidence="5 6">RP-3-22</strain>
    </source>
</reference>
<dbReference type="Pfam" id="PF02661">
    <property type="entry name" value="Fic"/>
    <property type="match status" value="1"/>
</dbReference>
<dbReference type="InterPro" id="IPR026287">
    <property type="entry name" value="SoFic-like"/>
</dbReference>
<sequence length="350" mass="40070">MEEDVEVMKKLVAASRALATTNSSIHRLPNPTMLINTIALQEAQTSTAIENIFTTEDELYKAVSETIREENIKPATKEVLRYREALWEGYHITQEKGKMDMESIISTFRQIKNSTAGIRPPQTLTVIRRGQSEFRSGEVVYTPPRGAGIIEVKMENLIEYLNDDEKYPTDPMIKMCIAHYQFEAIHPFSDGNGRTGRILNLLYLVNKGLLRQPVLYLSKYIMINKDDYYHHLSGVTQRESWKPWVMYMLDAVEKTAELTNQLITSILNQMEATLAHGKTTIKWYNKEVNETIFSQPYIKPKFIGEILGITSRTTLTKYFGELVSAKILSPAKDGKEVYYINDDLVQILKG</sequence>
<name>A0A4U1CV58_9SPHI</name>
<feature type="binding site" evidence="3">
    <location>
        <begin position="190"/>
        <end position="197"/>
    </location>
    <ligand>
        <name>ATP</name>
        <dbReference type="ChEBI" id="CHEBI:30616"/>
    </ligand>
</feature>
<dbReference type="SUPFAM" id="SSF140931">
    <property type="entry name" value="Fic-like"/>
    <property type="match status" value="1"/>
</dbReference>
<protein>
    <submittedName>
        <fullName evidence="5">Fic family protein</fullName>
    </submittedName>
</protein>
<dbReference type="InterPro" id="IPR036597">
    <property type="entry name" value="Fido-like_dom_sf"/>
</dbReference>
<feature type="binding site" evidence="1">
    <location>
        <position position="186"/>
    </location>
    <ligand>
        <name>ATP</name>
        <dbReference type="ChEBI" id="CHEBI:30616"/>
    </ligand>
</feature>
<feature type="active site" evidence="2">
    <location>
        <position position="186"/>
    </location>
</feature>
<dbReference type="Gene3D" id="1.10.3290.10">
    <property type="entry name" value="Fido-like domain"/>
    <property type="match status" value="1"/>
</dbReference>
<gene>
    <name evidence="5" type="ORF">FA048_04025</name>
</gene>
<dbReference type="InterPro" id="IPR003812">
    <property type="entry name" value="Fido"/>
</dbReference>
<feature type="binding site" evidence="1">
    <location>
        <begin position="191"/>
        <end position="197"/>
    </location>
    <ligand>
        <name>ATP</name>
        <dbReference type="ChEBI" id="CHEBI:30616"/>
    </ligand>
</feature>
<keyword evidence="1" id="KW-0547">Nucleotide-binding</keyword>
<feature type="domain" description="Fido" evidence="4">
    <location>
        <begin position="99"/>
        <end position="250"/>
    </location>
</feature>
<keyword evidence="6" id="KW-1185">Reference proteome</keyword>
<evidence type="ECO:0000259" key="4">
    <source>
        <dbReference type="PROSITE" id="PS51459"/>
    </source>
</evidence>
<dbReference type="Pfam" id="PF13784">
    <property type="entry name" value="Fic_N"/>
    <property type="match status" value="1"/>
</dbReference>
<evidence type="ECO:0000256" key="1">
    <source>
        <dbReference type="PIRSR" id="PIRSR038925-1"/>
    </source>
</evidence>
<dbReference type="InterPro" id="IPR040198">
    <property type="entry name" value="Fido_containing"/>
</dbReference>
<organism evidence="5 6">
    <name type="scientific">Pedobacter polaris</name>
    <dbReference type="NCBI Taxonomy" id="2571273"/>
    <lineage>
        <taxon>Bacteria</taxon>
        <taxon>Pseudomonadati</taxon>
        <taxon>Bacteroidota</taxon>
        <taxon>Sphingobacteriia</taxon>
        <taxon>Sphingobacteriales</taxon>
        <taxon>Sphingobacteriaceae</taxon>
        <taxon>Pedobacter</taxon>
    </lineage>
</organism>
<keyword evidence="1" id="KW-0067">ATP-binding</keyword>
<dbReference type="OrthoDB" id="9814400at2"/>
<dbReference type="PANTHER" id="PTHR13504:SF35">
    <property type="entry name" value="PROTEIN ADENYLYLTRANSFERASE SOFIC"/>
    <property type="match status" value="1"/>
</dbReference>
<dbReference type="InterPro" id="IPR048770">
    <property type="entry name" value="SoFic-like_C"/>
</dbReference>
<dbReference type="PROSITE" id="PS51459">
    <property type="entry name" value="FIDO"/>
    <property type="match status" value="1"/>
</dbReference>
<accession>A0A4U1CV58</accession>
<dbReference type="PANTHER" id="PTHR13504">
    <property type="entry name" value="FIDO DOMAIN-CONTAINING PROTEIN DDB_G0283145"/>
    <property type="match status" value="1"/>
</dbReference>
<dbReference type="Proteomes" id="UP000309488">
    <property type="component" value="Unassembled WGS sequence"/>
</dbReference>